<evidence type="ECO:0000259" key="2">
    <source>
        <dbReference type="Pfam" id="PF00419"/>
    </source>
</evidence>
<reference evidence="4 5" key="1">
    <citation type="submission" date="2018-06" db="EMBL/GenBank/DDBJ databases">
        <authorList>
            <consortium name="Pathogen Informatics"/>
            <person name="Doyle S."/>
        </authorList>
    </citation>
    <scope>NUCLEOTIDE SEQUENCE [LARGE SCALE GENOMIC DNA]</scope>
    <source>
        <strain evidence="4 5">NCTC11967</strain>
    </source>
</reference>
<dbReference type="EMBL" id="RBIZ01000003">
    <property type="protein sequence ID" value="RKR63880.1"/>
    <property type="molecule type" value="Genomic_DNA"/>
</dbReference>
<dbReference type="InterPro" id="IPR050263">
    <property type="entry name" value="Bact_Fimbrial_Adh_Pro"/>
</dbReference>
<dbReference type="PANTHER" id="PTHR33420">
    <property type="entry name" value="FIMBRIAL SUBUNIT ELFA-RELATED"/>
    <property type="match status" value="1"/>
</dbReference>
<accession>A0AB38G023</accession>
<keyword evidence="6" id="KW-1185">Reference proteome</keyword>
<dbReference type="InterPro" id="IPR000259">
    <property type="entry name" value="Adhesion_dom_fimbrial"/>
</dbReference>
<reference evidence="3 6" key="2">
    <citation type="submission" date="2018-10" db="EMBL/GenBank/DDBJ databases">
        <title>Genomic Encyclopedia of Type Strains, Phase IV (KMG-IV): sequencing the most valuable type-strain genomes for metagenomic binning, comparative biology and taxonomic classification.</title>
        <authorList>
            <person name="Goeker M."/>
        </authorList>
    </citation>
    <scope>NUCLEOTIDE SEQUENCE [LARGE SCALE GENOMIC DNA]</scope>
    <source>
        <strain evidence="3 6">DSM 5079</strain>
    </source>
</reference>
<feature type="domain" description="Fimbrial-type adhesion" evidence="2">
    <location>
        <begin position="28"/>
        <end position="172"/>
    </location>
</feature>
<protein>
    <submittedName>
        <fullName evidence="4">Fimbrial protein BcfA</fullName>
    </submittedName>
    <submittedName>
        <fullName evidence="3">Minor fimbrial subunit</fullName>
    </submittedName>
</protein>
<dbReference type="Pfam" id="PF00419">
    <property type="entry name" value="Fimbrial"/>
    <property type="match status" value="1"/>
</dbReference>
<sequence length="172" mass="18090">MKKRINGLPLAMFFISGSLFAGDPLTLNVKGKIVAAPCQISSDSVEKTVLLTGAQGVRASAMYTPGSATDWVAFDFNIERCPAGTVQATMLFSGAADSAGPDDLYQNSGNAGNIAIQLQTIAGQPLGNGKSLTGVIINDGYRYHLRARAYSQEGRVTPGTVNAVVTVTFTWQ</sequence>
<gene>
    <name evidence="4" type="primary">fimG</name>
    <name evidence="3" type="ORF">C7387_0552</name>
    <name evidence="4" type="ORF">NCTC11967_04036</name>
</gene>
<organism evidence="4 5">
    <name type="scientific">Yokenella regensburgei</name>
    <dbReference type="NCBI Taxonomy" id="158877"/>
    <lineage>
        <taxon>Bacteria</taxon>
        <taxon>Pseudomonadati</taxon>
        <taxon>Pseudomonadota</taxon>
        <taxon>Gammaproteobacteria</taxon>
        <taxon>Enterobacterales</taxon>
        <taxon>Enterobacteriaceae</taxon>
        <taxon>Yokenella</taxon>
    </lineage>
</organism>
<feature type="chain" id="PRO_5044312084" evidence="1">
    <location>
        <begin position="22"/>
        <end position="172"/>
    </location>
</feature>
<evidence type="ECO:0000313" key="5">
    <source>
        <dbReference type="Proteomes" id="UP000251313"/>
    </source>
</evidence>
<evidence type="ECO:0000313" key="3">
    <source>
        <dbReference type="EMBL" id="RKR63880.1"/>
    </source>
</evidence>
<name>A0AB38G023_9ENTR</name>
<evidence type="ECO:0000313" key="6">
    <source>
        <dbReference type="Proteomes" id="UP000267341"/>
    </source>
</evidence>
<dbReference type="Proteomes" id="UP000267341">
    <property type="component" value="Unassembled WGS sequence"/>
</dbReference>
<dbReference type="EMBL" id="UAVL01000020">
    <property type="protein sequence ID" value="SQA65019.1"/>
    <property type="molecule type" value="Genomic_DNA"/>
</dbReference>
<dbReference type="PANTHER" id="PTHR33420:SF27">
    <property type="entry name" value="PROTEIN FIMG"/>
    <property type="match status" value="1"/>
</dbReference>
<dbReference type="SUPFAM" id="SSF49401">
    <property type="entry name" value="Bacterial adhesins"/>
    <property type="match status" value="1"/>
</dbReference>
<evidence type="ECO:0000256" key="1">
    <source>
        <dbReference type="SAM" id="SignalP"/>
    </source>
</evidence>
<dbReference type="Gene3D" id="2.60.40.1090">
    <property type="entry name" value="Fimbrial-type adhesion domain"/>
    <property type="match status" value="1"/>
</dbReference>
<dbReference type="GO" id="GO:0043709">
    <property type="term" value="P:cell adhesion involved in single-species biofilm formation"/>
    <property type="evidence" value="ECO:0007669"/>
    <property type="project" value="TreeGrafter"/>
</dbReference>
<dbReference type="GeneID" id="66902633"/>
<evidence type="ECO:0000313" key="4">
    <source>
        <dbReference type="EMBL" id="SQA65019.1"/>
    </source>
</evidence>
<feature type="signal peptide" evidence="1">
    <location>
        <begin position="1"/>
        <end position="21"/>
    </location>
</feature>
<dbReference type="InterPro" id="IPR036937">
    <property type="entry name" value="Adhesion_dom_fimbrial_sf"/>
</dbReference>
<dbReference type="InterPro" id="IPR008966">
    <property type="entry name" value="Adhesion_dom_sf"/>
</dbReference>
<dbReference type="RefSeq" id="WP_006820684.1">
    <property type="nucleotide sequence ID" value="NZ_CABKQJ010000016.1"/>
</dbReference>
<dbReference type="GO" id="GO:0009289">
    <property type="term" value="C:pilus"/>
    <property type="evidence" value="ECO:0007669"/>
    <property type="project" value="InterPro"/>
</dbReference>
<proteinExistence type="predicted"/>
<keyword evidence="1" id="KW-0732">Signal</keyword>
<comment type="caution">
    <text evidence="4">The sequence shown here is derived from an EMBL/GenBank/DDBJ whole genome shotgun (WGS) entry which is preliminary data.</text>
</comment>
<dbReference type="AlphaFoldDB" id="A0AB38G023"/>
<dbReference type="Proteomes" id="UP000251313">
    <property type="component" value="Unassembled WGS sequence"/>
</dbReference>